<dbReference type="PANTHER" id="PTHR16290:SF0">
    <property type="entry name" value="DECAPPING PROTEIN 1, ISOFORM A"/>
    <property type="match status" value="1"/>
</dbReference>
<dbReference type="STRING" id="425265.A8Q4M8"/>
<evidence type="ECO:0000256" key="1">
    <source>
        <dbReference type="ARBA" id="ARBA00004496"/>
    </source>
</evidence>
<gene>
    <name evidence="5" type="ORF">MGL_2579</name>
</gene>
<dbReference type="GO" id="GO:0008047">
    <property type="term" value="F:enzyme activator activity"/>
    <property type="evidence" value="ECO:0007669"/>
    <property type="project" value="InterPro"/>
</dbReference>
<dbReference type="OMA" id="CISEAWP"/>
<proteinExistence type="inferred from homology"/>
<comment type="similarity">
    <text evidence="2">Belongs to the DCP1 family.</text>
</comment>
<dbReference type="GO" id="GO:0031087">
    <property type="term" value="P:deadenylation-independent decapping of nuclear-transcribed mRNA"/>
    <property type="evidence" value="ECO:0007669"/>
    <property type="project" value="TreeGrafter"/>
</dbReference>
<evidence type="ECO:0000313" key="5">
    <source>
        <dbReference type="EMBL" id="EDP42983.1"/>
    </source>
</evidence>
<dbReference type="OrthoDB" id="440673at2759"/>
<keyword evidence="3" id="KW-0963">Cytoplasm</keyword>
<dbReference type="PANTHER" id="PTHR16290">
    <property type="entry name" value="TRANSCRIPTION FACTOR SMIF DECAPPING ENZYME DCP1"/>
    <property type="match status" value="1"/>
</dbReference>
<dbReference type="GO" id="GO:0003729">
    <property type="term" value="F:mRNA binding"/>
    <property type="evidence" value="ECO:0007669"/>
    <property type="project" value="TreeGrafter"/>
</dbReference>
<accession>A8Q4M8</accession>
<protein>
    <recommendedName>
        <fullName evidence="7">WH1 domain-containing protein</fullName>
    </recommendedName>
</protein>
<evidence type="ECO:0000256" key="3">
    <source>
        <dbReference type="ARBA" id="ARBA00022490"/>
    </source>
</evidence>
<dbReference type="VEuPathDB" id="FungiDB:MGL_2579"/>
<dbReference type="InterPro" id="IPR011993">
    <property type="entry name" value="PH-like_dom_sf"/>
</dbReference>
<dbReference type="AlphaFoldDB" id="A8Q4M8"/>
<dbReference type="RefSeq" id="XP_001730197.1">
    <property type="nucleotide sequence ID" value="XM_001730145.1"/>
</dbReference>
<dbReference type="InParanoid" id="A8Q4M8"/>
<comment type="subcellular location">
    <subcellularLocation>
        <location evidence="1">Cytoplasm</location>
    </subcellularLocation>
</comment>
<dbReference type="GO" id="GO:0000932">
    <property type="term" value="C:P-body"/>
    <property type="evidence" value="ECO:0007669"/>
    <property type="project" value="TreeGrafter"/>
</dbReference>
<dbReference type="SUPFAM" id="SSF50729">
    <property type="entry name" value="PH domain-like"/>
    <property type="match status" value="1"/>
</dbReference>
<dbReference type="CDD" id="cd13182">
    <property type="entry name" value="EVH1-like_Dcp1"/>
    <property type="match status" value="1"/>
</dbReference>
<dbReference type="Proteomes" id="UP000008837">
    <property type="component" value="Unassembled WGS sequence"/>
</dbReference>
<dbReference type="Gene3D" id="2.30.29.30">
    <property type="entry name" value="Pleckstrin-homology domain (PH domain)/Phosphotyrosine-binding domain (PTB)"/>
    <property type="match status" value="1"/>
</dbReference>
<dbReference type="Pfam" id="PF06058">
    <property type="entry name" value="DCP1"/>
    <property type="match status" value="1"/>
</dbReference>
<organism evidence="5 6">
    <name type="scientific">Malassezia globosa (strain ATCC MYA-4612 / CBS 7966)</name>
    <name type="common">Dandruff-associated fungus</name>
    <dbReference type="NCBI Taxonomy" id="425265"/>
    <lineage>
        <taxon>Eukaryota</taxon>
        <taxon>Fungi</taxon>
        <taxon>Dikarya</taxon>
        <taxon>Basidiomycota</taxon>
        <taxon>Ustilaginomycotina</taxon>
        <taxon>Malasseziomycetes</taxon>
        <taxon>Malasseziales</taxon>
        <taxon>Malasseziaceae</taxon>
        <taxon>Malassezia</taxon>
    </lineage>
</organism>
<sequence>MDLDARLQLNTRVLRRIDPCVTQLLSVASFAVYYKYENEWTKTSVEGPLFLYQRSEEPYFGLQILNRNDPENFYVGLSPLDDIELSKEFLIYRSHQQRM</sequence>
<name>A8Q4M8_MALGO</name>
<keyword evidence="4" id="KW-0507">mRNA processing</keyword>
<evidence type="ECO:0000256" key="2">
    <source>
        <dbReference type="ARBA" id="ARBA00008778"/>
    </source>
</evidence>
<comment type="caution">
    <text evidence="5">The sequence shown here is derived from an EMBL/GenBank/DDBJ whole genome shotgun (WGS) entry which is preliminary data.</text>
</comment>
<reference evidence="5 6" key="1">
    <citation type="journal article" date="2007" name="Proc. Natl. Acad. Sci. U.S.A.">
        <title>Dandruff-associated Malassezia genomes reveal convergent and divergent virulence traits shared with plant and human fungal pathogens.</title>
        <authorList>
            <person name="Xu J."/>
            <person name="Saunders C.W."/>
            <person name="Hu P."/>
            <person name="Grant R.A."/>
            <person name="Boekhout T."/>
            <person name="Kuramae E.E."/>
            <person name="Kronstad J.W."/>
            <person name="Deangelis Y.M."/>
            <person name="Reeder N.L."/>
            <person name="Johnstone K.R."/>
            <person name="Leland M."/>
            <person name="Fieno A.M."/>
            <person name="Begley W.M."/>
            <person name="Sun Y."/>
            <person name="Lacey M.P."/>
            <person name="Chaudhary T."/>
            <person name="Keough T."/>
            <person name="Chu L."/>
            <person name="Sears R."/>
            <person name="Yuan B."/>
            <person name="Dawson T.L.Jr."/>
        </authorList>
    </citation>
    <scope>NUCLEOTIDE SEQUENCE [LARGE SCALE GENOMIC DNA]</scope>
    <source>
        <strain evidence="6">ATCC MYA-4612 / CBS 7966</strain>
    </source>
</reference>
<dbReference type="GeneID" id="5854504"/>
<dbReference type="InterPro" id="IPR010334">
    <property type="entry name" value="Dcp1"/>
</dbReference>
<evidence type="ECO:0000256" key="4">
    <source>
        <dbReference type="ARBA" id="ARBA00022664"/>
    </source>
</evidence>
<evidence type="ECO:0008006" key="7">
    <source>
        <dbReference type="Google" id="ProtNLM"/>
    </source>
</evidence>
<dbReference type="GO" id="GO:0006397">
    <property type="term" value="P:mRNA processing"/>
    <property type="evidence" value="ECO:0007669"/>
    <property type="project" value="UniProtKB-KW"/>
</dbReference>
<keyword evidence="6" id="KW-1185">Reference proteome</keyword>
<evidence type="ECO:0000313" key="6">
    <source>
        <dbReference type="Proteomes" id="UP000008837"/>
    </source>
</evidence>
<dbReference type="GO" id="GO:0000290">
    <property type="term" value="P:deadenylation-dependent decapping of nuclear-transcribed mRNA"/>
    <property type="evidence" value="ECO:0007669"/>
    <property type="project" value="InterPro"/>
</dbReference>
<dbReference type="EMBL" id="AAYY01000009">
    <property type="protein sequence ID" value="EDP42983.1"/>
    <property type="molecule type" value="Genomic_DNA"/>
</dbReference>
<dbReference type="KEGG" id="mgl:MGL_2579"/>